<evidence type="ECO:0000256" key="3">
    <source>
        <dbReference type="ARBA" id="ARBA00022597"/>
    </source>
</evidence>
<dbReference type="InterPro" id="IPR006059">
    <property type="entry name" value="SBP"/>
</dbReference>
<keyword evidence="6" id="KW-1185">Reference proteome</keyword>
<dbReference type="RefSeq" id="WP_179747483.1">
    <property type="nucleotide sequence ID" value="NZ_OBEJ01000003.1"/>
</dbReference>
<dbReference type="PANTHER" id="PTHR30061:SF50">
    <property type="entry name" value="MALTOSE_MALTODEXTRIN-BINDING PERIPLASMIC PROTEIN"/>
    <property type="match status" value="1"/>
</dbReference>
<evidence type="ECO:0000313" key="6">
    <source>
        <dbReference type="Proteomes" id="UP000219453"/>
    </source>
</evidence>
<dbReference type="PRINTS" id="PR00181">
    <property type="entry name" value="MALTOSEBP"/>
</dbReference>
<keyword evidence="3" id="KW-0762">Sugar transport</keyword>
<evidence type="ECO:0000256" key="4">
    <source>
        <dbReference type="ARBA" id="ARBA00022729"/>
    </source>
</evidence>
<dbReference type="SUPFAM" id="SSF53850">
    <property type="entry name" value="Periplasmic binding protein-like II"/>
    <property type="match status" value="1"/>
</dbReference>
<dbReference type="EMBL" id="OBEJ01000003">
    <property type="protein sequence ID" value="SNZ15880.1"/>
    <property type="molecule type" value="Genomic_DNA"/>
</dbReference>
<accession>A0A285P2D5</accession>
<gene>
    <name evidence="5" type="ORF">SAMN06269185_2629</name>
</gene>
<dbReference type="GO" id="GO:0015768">
    <property type="term" value="P:maltose transport"/>
    <property type="evidence" value="ECO:0007669"/>
    <property type="project" value="TreeGrafter"/>
</dbReference>
<sequence>MDRRSVLKGASGIAAASTLSGCLGFLGGGGGGSQGDAMLWHSMTESEIETFSESLDTYNSNEDADVRAEKTGDLRNRVETTLASGDGPEMYRWAQDWAGGHWERDFLYDASDDLSINPSEQFSEAAVQAINVNGGSATIGLPVSGETVTLLYNKDMIDSPPETFSEMESIMQEYNDPNNGKYGLSHPINAYFASAWMHAFGGYYFQVNDDGEGVTGLDLDETKDGMEFVRDRIWPYIPQDVNPGPQQQVFQSGNAPFAVNGPWIIGTFEESGIDVGVTSFPTVDGNTPSPYTGTSMWYFSARMGDDEDRRDSALSYAEWISTSAERQKAYAEAHSSVPVLSSIDTSELGEQVSGFKGSYEGGIAMPNHPKMSAVWTPTEDAMNAVLLDGANIDSRFDEAAETVRSNWEE</sequence>
<keyword evidence="4" id="KW-0732">Signal</keyword>
<keyword evidence="2" id="KW-0813">Transport</keyword>
<dbReference type="Gene3D" id="3.40.190.10">
    <property type="entry name" value="Periplasmic binding protein-like II"/>
    <property type="match status" value="2"/>
</dbReference>
<evidence type="ECO:0000256" key="2">
    <source>
        <dbReference type="ARBA" id="ARBA00022448"/>
    </source>
</evidence>
<dbReference type="GO" id="GO:0015144">
    <property type="term" value="F:carbohydrate transmembrane transporter activity"/>
    <property type="evidence" value="ECO:0007669"/>
    <property type="project" value="InterPro"/>
</dbReference>
<evidence type="ECO:0000313" key="5">
    <source>
        <dbReference type="EMBL" id="SNZ15880.1"/>
    </source>
</evidence>
<name>A0A285P2D5_NATPI</name>
<dbReference type="AlphaFoldDB" id="A0A285P2D5"/>
<dbReference type="PROSITE" id="PS51257">
    <property type="entry name" value="PROKAR_LIPOPROTEIN"/>
    <property type="match status" value="1"/>
</dbReference>
<dbReference type="GO" id="GO:0055052">
    <property type="term" value="C:ATP-binding cassette (ABC) transporter complex, substrate-binding subunit-containing"/>
    <property type="evidence" value="ECO:0007669"/>
    <property type="project" value="TreeGrafter"/>
</dbReference>
<organism evidence="5 6">
    <name type="scientific">Natronoarchaeum philippinense</name>
    <dbReference type="NCBI Taxonomy" id="558529"/>
    <lineage>
        <taxon>Archaea</taxon>
        <taxon>Methanobacteriati</taxon>
        <taxon>Methanobacteriota</taxon>
        <taxon>Stenosarchaea group</taxon>
        <taxon>Halobacteria</taxon>
        <taxon>Halobacteriales</taxon>
        <taxon>Natronoarchaeaceae</taxon>
    </lineage>
</organism>
<proteinExistence type="inferred from homology"/>
<reference evidence="5 6" key="1">
    <citation type="submission" date="2017-09" db="EMBL/GenBank/DDBJ databases">
        <authorList>
            <person name="Ehlers B."/>
            <person name="Leendertz F.H."/>
        </authorList>
    </citation>
    <scope>NUCLEOTIDE SEQUENCE [LARGE SCALE GENOMIC DNA]</scope>
    <source>
        <strain evidence="5 6">DSM 27208</strain>
    </source>
</reference>
<dbReference type="Pfam" id="PF13416">
    <property type="entry name" value="SBP_bac_8"/>
    <property type="match status" value="1"/>
</dbReference>
<dbReference type="GO" id="GO:0042956">
    <property type="term" value="P:maltodextrin transmembrane transport"/>
    <property type="evidence" value="ECO:0007669"/>
    <property type="project" value="TreeGrafter"/>
</dbReference>
<dbReference type="InterPro" id="IPR006060">
    <property type="entry name" value="Maltose/Cyclodextrin-bd"/>
</dbReference>
<dbReference type="Proteomes" id="UP000219453">
    <property type="component" value="Unassembled WGS sequence"/>
</dbReference>
<dbReference type="GO" id="GO:1901982">
    <property type="term" value="F:maltose binding"/>
    <property type="evidence" value="ECO:0007669"/>
    <property type="project" value="TreeGrafter"/>
</dbReference>
<evidence type="ECO:0000256" key="1">
    <source>
        <dbReference type="ARBA" id="ARBA00008520"/>
    </source>
</evidence>
<comment type="similarity">
    <text evidence="1">Belongs to the bacterial solute-binding protein 1 family.</text>
</comment>
<dbReference type="PANTHER" id="PTHR30061">
    <property type="entry name" value="MALTOSE-BINDING PERIPLASMIC PROTEIN"/>
    <property type="match status" value="1"/>
</dbReference>
<protein>
    <submittedName>
        <fullName evidence="5">Arabinogalactan oligomer / maltooligosaccharide transport system substrate-binding protein</fullName>
    </submittedName>
</protein>
<dbReference type="OrthoDB" id="42146at2157"/>